<dbReference type="Gene3D" id="3.30.460.10">
    <property type="entry name" value="Beta Polymerase, domain 2"/>
    <property type="match status" value="1"/>
</dbReference>
<dbReference type="GO" id="GO:0008033">
    <property type="term" value="P:tRNA processing"/>
    <property type="evidence" value="ECO:0007669"/>
    <property type="project" value="UniProtKB-KW"/>
</dbReference>
<evidence type="ECO:0000256" key="2">
    <source>
        <dbReference type="ARBA" id="ARBA00007265"/>
    </source>
</evidence>
<feature type="domain" description="tRNA nucleotidyltransferase/poly(A) polymerase RNA and SrmB- binding" evidence="13">
    <location>
        <begin position="162"/>
        <end position="221"/>
    </location>
</feature>
<evidence type="ECO:0000256" key="5">
    <source>
        <dbReference type="ARBA" id="ARBA00022694"/>
    </source>
</evidence>
<evidence type="ECO:0000256" key="4">
    <source>
        <dbReference type="ARBA" id="ARBA00022679"/>
    </source>
</evidence>
<dbReference type="PANTHER" id="PTHR47545:SF2">
    <property type="entry name" value="CC-ADDING TRNA NUCLEOTIDYLTRANSFERASE"/>
    <property type="match status" value="1"/>
</dbReference>
<gene>
    <name evidence="15" type="primary">cca</name>
    <name evidence="15" type="ORF">PANO66_01731</name>
    <name evidence="16" type="ORF">PLAM_3085</name>
</gene>
<evidence type="ECO:0000256" key="7">
    <source>
        <dbReference type="ARBA" id="ARBA00022723"/>
    </source>
</evidence>
<dbReference type="GO" id="GO:0000166">
    <property type="term" value="F:nucleotide binding"/>
    <property type="evidence" value="ECO:0007669"/>
    <property type="project" value="UniProtKB-KW"/>
</dbReference>
<evidence type="ECO:0000259" key="13">
    <source>
        <dbReference type="Pfam" id="PF12627"/>
    </source>
</evidence>
<sequence>MSEALPDVFSPARWPFELSQLPQPAYLVGGAVRDGLVGRTVTDLDLDFVLLQDAVQTARTLAKYYGAGFVLLDAERQIARVVFKNITVDFAQAEGNSLEQDLRRRDFTVNAIAFDPFTKTFIDPNKGQEDLQRRLIKMISPDNLQDDPLRLLRGYRQAAQLGFEIEAETKAAIQVFSPLLSQVAVERIRTELVYLFNTPNATDRIQQAWEIGLISPWFKSANQQFQQLLQMDLSAKKLGKIYPQLSQELSQGLRKNLKISLLGIAKLSFLCNQNPTLAEAELLKLKFSKIELKSVLAILKGRSQINLLKTRDLSLREQYFLFQGLGLLFPALIVKAMAAGFSLETFSPLINRYLNSDDPVAHPQLLLTGNELMEALNLRPSPKIGELLLEIQLGQIEGKVTTIEEAIAFAQQLL</sequence>
<dbReference type="RefSeq" id="WP_227366253.1">
    <property type="nucleotide sequence ID" value="NZ_JBEIHM010000025.1"/>
</dbReference>
<dbReference type="Pfam" id="PF01743">
    <property type="entry name" value="PolyA_pol"/>
    <property type="match status" value="1"/>
</dbReference>
<keyword evidence="8" id="KW-0547">Nucleotide-binding</keyword>
<evidence type="ECO:0000313" key="16">
    <source>
        <dbReference type="EMBL" id="CUM61051.1"/>
    </source>
</evidence>
<dbReference type="Pfam" id="PF13735">
    <property type="entry name" value="tRNA_NucTran2_2"/>
    <property type="match status" value="1"/>
</dbReference>
<reference evidence="16" key="1">
    <citation type="submission" date="2015-09" db="EMBL/GenBank/DDBJ databases">
        <authorList>
            <person name="Jackson K.R."/>
            <person name="Lunt B.L."/>
            <person name="Fisher J.N.B."/>
            <person name="Gardner A.V."/>
            <person name="Bailey M.E."/>
            <person name="Deus L.M."/>
            <person name="Earl A.S."/>
            <person name="Gibby P.D."/>
            <person name="Hartmann K.A."/>
            <person name="Liu J.E."/>
            <person name="Manci A.M."/>
            <person name="Nielsen D.A."/>
            <person name="Solomon M.B."/>
            <person name="Breakwell D.P."/>
            <person name="Burnett S.H."/>
            <person name="Grose J.H."/>
        </authorList>
    </citation>
    <scope>NUCLEOTIDE SEQUENCE</scope>
    <source>
        <strain evidence="16">7805</strain>
    </source>
</reference>
<dbReference type="GeneID" id="77287123"/>
<proteinExistence type="inferred from homology"/>
<dbReference type="InterPro" id="IPR050124">
    <property type="entry name" value="tRNA_CCA-adding_enzyme"/>
</dbReference>
<evidence type="ECO:0000256" key="11">
    <source>
        <dbReference type="RuleBase" id="RU003953"/>
    </source>
</evidence>
<keyword evidence="5" id="KW-0819">tRNA processing</keyword>
<dbReference type="GO" id="GO:0000049">
    <property type="term" value="F:tRNA binding"/>
    <property type="evidence" value="ECO:0007669"/>
    <property type="project" value="UniProtKB-KW"/>
</dbReference>
<dbReference type="EMBL" id="LO018304">
    <property type="protein sequence ID" value="CUM61051.1"/>
    <property type="molecule type" value="Genomic_DNA"/>
</dbReference>
<keyword evidence="6 15" id="KW-0548">Nucleotidyltransferase</keyword>
<keyword evidence="7" id="KW-0479">Metal-binding</keyword>
<dbReference type="InterPro" id="IPR002646">
    <property type="entry name" value="PolA_pol_head_dom"/>
</dbReference>
<evidence type="ECO:0000256" key="8">
    <source>
        <dbReference type="ARBA" id="ARBA00022741"/>
    </source>
</evidence>
<keyword evidence="3" id="KW-0820">tRNA-binding</keyword>
<dbReference type="Proteomes" id="UP001153761">
    <property type="component" value="Chromosome"/>
</dbReference>
<evidence type="ECO:0000259" key="12">
    <source>
        <dbReference type="Pfam" id="PF01743"/>
    </source>
</evidence>
<organism evidence="16">
    <name type="scientific">Planktothrix agardhii</name>
    <name type="common">Oscillatoria agardhii</name>
    <dbReference type="NCBI Taxonomy" id="1160"/>
    <lineage>
        <taxon>Bacteria</taxon>
        <taxon>Bacillati</taxon>
        <taxon>Cyanobacteriota</taxon>
        <taxon>Cyanophyceae</taxon>
        <taxon>Oscillatoriophycideae</taxon>
        <taxon>Oscillatoriales</taxon>
        <taxon>Microcoleaceae</taxon>
        <taxon>Planktothrix</taxon>
    </lineage>
</organism>
<evidence type="ECO:0000256" key="3">
    <source>
        <dbReference type="ARBA" id="ARBA00022555"/>
    </source>
</evidence>
<evidence type="ECO:0000259" key="14">
    <source>
        <dbReference type="Pfam" id="PF13735"/>
    </source>
</evidence>
<dbReference type="AlphaFoldDB" id="A0A1J1JI49"/>
<reference evidence="15" key="2">
    <citation type="submission" date="2020-09" db="EMBL/GenBank/DDBJ databases">
        <authorList>
            <person name="Blom J."/>
        </authorList>
    </citation>
    <scope>NUCLEOTIDE SEQUENCE</scope>
    <source>
        <strain evidence="15">No.66</strain>
    </source>
</reference>
<dbReference type="GO" id="GO:0046872">
    <property type="term" value="F:metal ion binding"/>
    <property type="evidence" value="ECO:0007669"/>
    <property type="project" value="UniProtKB-KW"/>
</dbReference>
<evidence type="ECO:0000313" key="15">
    <source>
        <dbReference type="EMBL" id="CAD5937083.1"/>
    </source>
</evidence>
<dbReference type="InterPro" id="IPR032828">
    <property type="entry name" value="PolyA_RNA-bd"/>
</dbReference>
<keyword evidence="9" id="KW-0460">Magnesium</keyword>
<dbReference type="CDD" id="cd05398">
    <property type="entry name" value="NT_ClassII-CCAase"/>
    <property type="match status" value="1"/>
</dbReference>
<dbReference type="GO" id="GO:0004810">
    <property type="term" value="F:CCA tRNA nucleotidyltransferase activity"/>
    <property type="evidence" value="ECO:0007669"/>
    <property type="project" value="UniProtKB-EC"/>
</dbReference>
<dbReference type="PANTHER" id="PTHR47545">
    <property type="entry name" value="MULTIFUNCTIONAL CCA PROTEIN"/>
    <property type="match status" value="1"/>
</dbReference>
<comment type="similarity">
    <text evidence="2 11">Belongs to the tRNA nucleotidyltransferase/poly(A) polymerase family.</text>
</comment>
<evidence type="ECO:0000256" key="1">
    <source>
        <dbReference type="ARBA" id="ARBA00001946"/>
    </source>
</evidence>
<dbReference type="InterPro" id="IPR032810">
    <property type="entry name" value="CCA-adding_enz_C"/>
</dbReference>
<dbReference type="Pfam" id="PF12627">
    <property type="entry name" value="PolyA_pol_RNAbd"/>
    <property type="match status" value="1"/>
</dbReference>
<keyword evidence="4 11" id="KW-0808">Transferase</keyword>
<dbReference type="EMBL" id="LR882963">
    <property type="protein sequence ID" value="CAD5937083.1"/>
    <property type="molecule type" value="Genomic_DNA"/>
</dbReference>
<dbReference type="InterPro" id="IPR043519">
    <property type="entry name" value="NT_sf"/>
</dbReference>
<dbReference type="SUPFAM" id="SSF81891">
    <property type="entry name" value="Poly A polymerase C-terminal region-like"/>
    <property type="match status" value="1"/>
</dbReference>
<dbReference type="SUPFAM" id="SSF81301">
    <property type="entry name" value="Nucleotidyltransferase"/>
    <property type="match status" value="1"/>
</dbReference>
<dbReference type="Gene3D" id="1.10.3090.10">
    <property type="entry name" value="cca-adding enzyme, domain 2"/>
    <property type="match status" value="1"/>
</dbReference>
<feature type="domain" description="Poly A polymerase head" evidence="12">
    <location>
        <begin position="25"/>
        <end position="136"/>
    </location>
</feature>
<name>A0A1J1JI49_PLAAG</name>
<dbReference type="EC" id="2.7.7.72" evidence="15"/>
<comment type="cofactor">
    <cofactor evidence="1">
        <name>Mg(2+)</name>
        <dbReference type="ChEBI" id="CHEBI:18420"/>
    </cofactor>
</comment>
<evidence type="ECO:0000256" key="9">
    <source>
        <dbReference type="ARBA" id="ARBA00022842"/>
    </source>
</evidence>
<evidence type="ECO:0000256" key="6">
    <source>
        <dbReference type="ARBA" id="ARBA00022695"/>
    </source>
</evidence>
<feature type="domain" description="CCA-adding enzyme C-terminal" evidence="14">
    <location>
        <begin position="264"/>
        <end position="407"/>
    </location>
</feature>
<accession>A0A1J1JI49</accession>
<protein>
    <submittedName>
        <fullName evidence="15">CCA-adding enzyme</fullName>
        <ecNumber evidence="15">2.7.7.72</ecNumber>
    </submittedName>
    <submittedName>
        <fullName evidence="16">PolyA polymerase</fullName>
    </submittedName>
</protein>
<evidence type="ECO:0000256" key="10">
    <source>
        <dbReference type="ARBA" id="ARBA00022884"/>
    </source>
</evidence>
<keyword evidence="10 11" id="KW-0694">RNA-binding</keyword>